<feature type="transmembrane region" description="Helical" evidence="1">
    <location>
        <begin position="46"/>
        <end position="66"/>
    </location>
</feature>
<evidence type="ECO:0000256" key="1">
    <source>
        <dbReference type="SAM" id="Phobius"/>
    </source>
</evidence>
<evidence type="ECO:0000259" key="2">
    <source>
        <dbReference type="Pfam" id="PF24800"/>
    </source>
</evidence>
<dbReference type="OrthoDB" id="5389493at2759"/>
<feature type="transmembrane region" description="Helical" evidence="1">
    <location>
        <begin position="157"/>
        <end position="177"/>
    </location>
</feature>
<proteinExistence type="predicted"/>
<dbReference type="Pfam" id="PF24800">
    <property type="entry name" value="DUF7702"/>
    <property type="match status" value="1"/>
</dbReference>
<feature type="domain" description="DUF7702" evidence="2">
    <location>
        <begin position="20"/>
        <end position="182"/>
    </location>
</feature>
<name>A0A0D7BMW7_9AGAR</name>
<evidence type="ECO:0000313" key="4">
    <source>
        <dbReference type="Proteomes" id="UP000054007"/>
    </source>
</evidence>
<keyword evidence="1" id="KW-0812">Transmembrane</keyword>
<sequence>MPATNFNYASYAGYESFAAAIIFVVAYIPLACYYPFLWFKLRSGTVFTMILFSQVRIVAFVIRAVMIKDEAAAETEGLFIADQVLFSAGFLGLLLAAYELVLAREARLSKTTNEKQTSTRSRRTIFHVAGMASVALAITAATKATSDPDAASTYRKASTIIFLVMAVFQSIQAIMLIRKERSHPEEYAGTPMSNSVGVKHGALLLGAISALCLVREVFYTATFSDTAKAYNEAYWYPLSALPEILIFSLFAAPGLIPAKVRDNKIPLLPSSSY</sequence>
<keyword evidence="1" id="KW-1133">Transmembrane helix</keyword>
<accession>A0A0D7BMW7</accession>
<feature type="transmembrane region" description="Helical" evidence="1">
    <location>
        <begin position="78"/>
        <end position="103"/>
    </location>
</feature>
<feature type="transmembrane region" description="Helical" evidence="1">
    <location>
        <begin position="124"/>
        <end position="145"/>
    </location>
</feature>
<feature type="transmembrane region" description="Helical" evidence="1">
    <location>
        <begin position="202"/>
        <end position="221"/>
    </location>
</feature>
<evidence type="ECO:0000313" key="3">
    <source>
        <dbReference type="EMBL" id="KIY71898.1"/>
    </source>
</evidence>
<keyword evidence="4" id="KW-1185">Reference proteome</keyword>
<dbReference type="EMBL" id="KN880449">
    <property type="protein sequence ID" value="KIY71898.1"/>
    <property type="molecule type" value="Genomic_DNA"/>
</dbReference>
<dbReference type="Proteomes" id="UP000054007">
    <property type="component" value="Unassembled WGS sequence"/>
</dbReference>
<dbReference type="InterPro" id="IPR056119">
    <property type="entry name" value="DUF7702"/>
</dbReference>
<feature type="transmembrane region" description="Helical" evidence="1">
    <location>
        <begin position="17"/>
        <end position="39"/>
    </location>
</feature>
<protein>
    <recommendedName>
        <fullName evidence="2">DUF7702 domain-containing protein</fullName>
    </recommendedName>
</protein>
<feature type="transmembrane region" description="Helical" evidence="1">
    <location>
        <begin position="233"/>
        <end position="256"/>
    </location>
</feature>
<organism evidence="3 4">
    <name type="scientific">Cylindrobasidium torrendii FP15055 ss-10</name>
    <dbReference type="NCBI Taxonomy" id="1314674"/>
    <lineage>
        <taxon>Eukaryota</taxon>
        <taxon>Fungi</taxon>
        <taxon>Dikarya</taxon>
        <taxon>Basidiomycota</taxon>
        <taxon>Agaricomycotina</taxon>
        <taxon>Agaricomycetes</taxon>
        <taxon>Agaricomycetidae</taxon>
        <taxon>Agaricales</taxon>
        <taxon>Marasmiineae</taxon>
        <taxon>Physalacriaceae</taxon>
        <taxon>Cylindrobasidium</taxon>
    </lineage>
</organism>
<keyword evidence="1" id="KW-0472">Membrane</keyword>
<dbReference type="STRING" id="1314674.A0A0D7BMW7"/>
<gene>
    <name evidence="3" type="ORF">CYLTODRAFT_486842</name>
</gene>
<reference evidence="3 4" key="1">
    <citation type="journal article" date="2015" name="Fungal Genet. Biol.">
        <title>Evolution of novel wood decay mechanisms in Agaricales revealed by the genome sequences of Fistulina hepatica and Cylindrobasidium torrendii.</title>
        <authorList>
            <person name="Floudas D."/>
            <person name="Held B.W."/>
            <person name="Riley R."/>
            <person name="Nagy L.G."/>
            <person name="Koehler G."/>
            <person name="Ransdell A.S."/>
            <person name="Younus H."/>
            <person name="Chow J."/>
            <person name="Chiniquy J."/>
            <person name="Lipzen A."/>
            <person name="Tritt A."/>
            <person name="Sun H."/>
            <person name="Haridas S."/>
            <person name="LaButti K."/>
            <person name="Ohm R.A."/>
            <person name="Kues U."/>
            <person name="Blanchette R.A."/>
            <person name="Grigoriev I.V."/>
            <person name="Minto R.E."/>
            <person name="Hibbett D.S."/>
        </authorList>
    </citation>
    <scope>NUCLEOTIDE SEQUENCE [LARGE SCALE GENOMIC DNA]</scope>
    <source>
        <strain evidence="3 4">FP15055 ss-10</strain>
    </source>
</reference>
<dbReference type="AlphaFoldDB" id="A0A0D7BMW7"/>